<gene>
    <name evidence="1" type="ORF">GPAL_2138</name>
</gene>
<organism evidence="1 2">
    <name type="scientific">Brumicola pallidula DSM 14239 = ACAM 615</name>
    <dbReference type="NCBI Taxonomy" id="1121922"/>
    <lineage>
        <taxon>Bacteria</taxon>
        <taxon>Pseudomonadati</taxon>
        <taxon>Pseudomonadota</taxon>
        <taxon>Gammaproteobacteria</taxon>
        <taxon>Alteromonadales</taxon>
        <taxon>Alteromonadaceae</taxon>
        <taxon>Brumicola</taxon>
    </lineage>
</organism>
<dbReference type="STRING" id="1121922.GCA_000428905_03085"/>
<keyword evidence="2" id="KW-1185">Reference proteome</keyword>
<dbReference type="Proteomes" id="UP000006251">
    <property type="component" value="Unassembled WGS sequence"/>
</dbReference>
<evidence type="ECO:0000313" key="2">
    <source>
        <dbReference type="Proteomes" id="UP000006251"/>
    </source>
</evidence>
<comment type="caution">
    <text evidence="1">The sequence shown here is derived from an EMBL/GenBank/DDBJ whole genome shotgun (WGS) entry which is preliminary data.</text>
</comment>
<protein>
    <submittedName>
        <fullName evidence="1">Uncharacterized protein</fullName>
    </submittedName>
</protein>
<dbReference type="RefSeq" id="WP_006011491.1">
    <property type="nucleotide sequence ID" value="NZ_AUAV01000017.1"/>
</dbReference>
<accession>K6Y8B3</accession>
<reference evidence="2" key="1">
    <citation type="journal article" date="2014" name="Environ. Microbiol.">
        <title>Comparative genomics of the marine bacterial genus Glaciecola reveals the high degree of genomic diversity and genomic characteristic for cold adaptation.</title>
        <authorList>
            <person name="Qin Q.L."/>
            <person name="Xie B.B."/>
            <person name="Yu Y."/>
            <person name="Shu Y.L."/>
            <person name="Rong J.C."/>
            <person name="Zhang Y.J."/>
            <person name="Zhao D.L."/>
            <person name="Chen X.L."/>
            <person name="Zhang X.Y."/>
            <person name="Chen B."/>
            <person name="Zhou B.C."/>
            <person name="Zhang Y.Z."/>
        </authorList>
    </citation>
    <scope>NUCLEOTIDE SEQUENCE [LARGE SCALE GENOMIC DNA]</scope>
    <source>
        <strain evidence="2">ACAM 615</strain>
    </source>
</reference>
<dbReference type="AlphaFoldDB" id="K6Y8B3"/>
<name>K6Y8B3_9ALTE</name>
<proteinExistence type="predicted"/>
<sequence length="155" mass="17286">MQMQTQSYMQTQYVGSQALGSSLVTKSSMVSSSLIKPSNPDDLLGVSFTNHSAFQLQKSNIRKSRWVAHVSCKTKLAASHKLVLNIKPTQTSSAFDILERLLFSKTCAVIYSDETLPLHQVQMLKQMAIFSGTEVIFIADKIEFNLLQLNDLEKA</sequence>
<dbReference type="EMBL" id="BAEQ01000038">
    <property type="protein sequence ID" value="GAC28999.1"/>
    <property type="molecule type" value="Genomic_DNA"/>
</dbReference>
<evidence type="ECO:0000313" key="1">
    <source>
        <dbReference type="EMBL" id="GAC28999.1"/>
    </source>
</evidence>
<dbReference type="OrthoDB" id="6322434at2"/>